<evidence type="ECO:0000313" key="2">
    <source>
        <dbReference type="EMBL" id="OIQ99373.1"/>
    </source>
</evidence>
<dbReference type="AlphaFoldDB" id="A0A1J5SGT2"/>
<protein>
    <submittedName>
        <fullName evidence="2">Cyclic di-GMP phosphodiesterase response regulator RpfG</fullName>
        <ecNumber evidence="2">3.1.4.52</ecNumber>
    </submittedName>
</protein>
<dbReference type="Pfam" id="PF01590">
    <property type="entry name" value="GAF"/>
    <property type="match status" value="1"/>
</dbReference>
<dbReference type="CDD" id="cd00077">
    <property type="entry name" value="HDc"/>
    <property type="match status" value="1"/>
</dbReference>
<dbReference type="Pfam" id="PF13487">
    <property type="entry name" value="HD_5"/>
    <property type="match status" value="1"/>
</dbReference>
<organism evidence="2">
    <name type="scientific">mine drainage metagenome</name>
    <dbReference type="NCBI Taxonomy" id="410659"/>
    <lineage>
        <taxon>unclassified sequences</taxon>
        <taxon>metagenomes</taxon>
        <taxon>ecological metagenomes</taxon>
    </lineage>
</organism>
<feature type="domain" description="HD-GYP" evidence="1">
    <location>
        <begin position="287"/>
        <end position="490"/>
    </location>
</feature>
<dbReference type="InterPro" id="IPR003607">
    <property type="entry name" value="HD/PDEase_dom"/>
</dbReference>
<dbReference type="SUPFAM" id="SSF109604">
    <property type="entry name" value="HD-domain/PDEase-like"/>
    <property type="match status" value="1"/>
</dbReference>
<dbReference type="InterPro" id="IPR029016">
    <property type="entry name" value="GAF-like_dom_sf"/>
</dbReference>
<dbReference type="PROSITE" id="PS51832">
    <property type="entry name" value="HD_GYP"/>
    <property type="match status" value="1"/>
</dbReference>
<name>A0A1J5SGT2_9ZZZZ</name>
<dbReference type="PANTHER" id="PTHR43155:SF2">
    <property type="entry name" value="CYCLIC DI-GMP PHOSPHODIESTERASE PA4108"/>
    <property type="match status" value="1"/>
</dbReference>
<dbReference type="InterPro" id="IPR003018">
    <property type="entry name" value="GAF"/>
</dbReference>
<evidence type="ECO:0000259" key="1">
    <source>
        <dbReference type="PROSITE" id="PS51832"/>
    </source>
</evidence>
<proteinExistence type="predicted"/>
<dbReference type="PANTHER" id="PTHR43155">
    <property type="entry name" value="CYCLIC DI-GMP PHOSPHODIESTERASE PA4108-RELATED"/>
    <property type="match status" value="1"/>
</dbReference>
<dbReference type="GO" id="GO:0071111">
    <property type="term" value="F:cyclic-guanylate-specific phosphodiesterase activity"/>
    <property type="evidence" value="ECO:0007669"/>
    <property type="project" value="UniProtKB-EC"/>
</dbReference>
<dbReference type="Gene3D" id="1.10.3210.10">
    <property type="entry name" value="Hypothetical protein af1432"/>
    <property type="match status" value="2"/>
</dbReference>
<reference evidence="2" key="1">
    <citation type="submission" date="2016-10" db="EMBL/GenBank/DDBJ databases">
        <title>Sequence of Gallionella enrichment culture.</title>
        <authorList>
            <person name="Poehlein A."/>
            <person name="Muehling M."/>
            <person name="Daniel R."/>
        </authorList>
    </citation>
    <scope>NUCLEOTIDE SEQUENCE</scope>
</reference>
<dbReference type="InterPro" id="IPR037522">
    <property type="entry name" value="HD_GYP_dom"/>
</dbReference>
<sequence length="506" mass="56845">MGAIEITNADGGTLYTVTDDQSLKFEIMSNKTLNIELGGTTGKDIPFPPLRLYLDDGSPNLTTVAAYAALNDQAVNIDNSYLVQDFDFSGTRKFDEKTGYRSQSFLTIPMKNHEAEVIGVLQLINAIDLDTKEIIPFSIEIQSLVESLASQAAVAMTNHNLIEGLKGLFEAFIELMAEAIDQKSPYTGGHCRRVPELTMMLAQAAIDAKTGPLKSFTLNEKEFYELKIAGWLHDCGKVTTPESVMDKPTKLSAIFDRIYLIDQRFELLKKQTECTSFQAQILTLRSGGQVDFDKEQSTLEAFKLKCDEDRDFLRRSNFGGEYMTAEDQQRVADIAAMTILDENGIAQPFLSENEVYNLNIARGTLTAEEREVINNHIVVTISMLESLPYPKALKRVPEYACGHHERMDGKGYPRGLTREQMSVPARVMGIADIFEALTAKDRPYKNAKTLSESLYILGKMKLDNHIDPDLFDIFIRDKIYLKYAERFLEPAQMDEVDESKIPGYIP</sequence>
<accession>A0A1J5SGT2</accession>
<dbReference type="Gene3D" id="3.30.450.40">
    <property type="match status" value="1"/>
</dbReference>
<dbReference type="EMBL" id="MLJW01000107">
    <property type="protein sequence ID" value="OIQ99373.1"/>
    <property type="molecule type" value="Genomic_DNA"/>
</dbReference>
<dbReference type="SUPFAM" id="SSF55781">
    <property type="entry name" value="GAF domain-like"/>
    <property type="match status" value="1"/>
</dbReference>
<comment type="caution">
    <text evidence="2">The sequence shown here is derived from an EMBL/GenBank/DDBJ whole genome shotgun (WGS) entry which is preliminary data.</text>
</comment>
<dbReference type="EC" id="3.1.4.52" evidence="2"/>
<gene>
    <name evidence="2" type="primary">rpfG_51</name>
    <name evidence="2" type="ORF">GALL_186100</name>
</gene>
<keyword evidence="2" id="KW-0378">Hydrolase</keyword>